<evidence type="ECO:0000256" key="2">
    <source>
        <dbReference type="HAMAP-Rule" id="MF_00048"/>
    </source>
</evidence>
<protein>
    <recommendedName>
        <fullName evidence="2">UPF0102 protein GCM10008174_10230</fullName>
    </recommendedName>
</protein>
<dbReference type="NCBIfam" id="NF009151">
    <property type="entry name" value="PRK12497.1-5"/>
    <property type="match status" value="1"/>
</dbReference>
<dbReference type="GO" id="GO:0003676">
    <property type="term" value="F:nucleic acid binding"/>
    <property type="evidence" value="ECO:0007669"/>
    <property type="project" value="InterPro"/>
</dbReference>
<dbReference type="Gene3D" id="3.40.1350.10">
    <property type="match status" value="1"/>
</dbReference>
<dbReference type="PANTHER" id="PTHR34039">
    <property type="entry name" value="UPF0102 PROTEIN YRAN"/>
    <property type="match status" value="1"/>
</dbReference>
<dbReference type="SUPFAM" id="SSF52980">
    <property type="entry name" value="Restriction endonuclease-like"/>
    <property type="match status" value="1"/>
</dbReference>
<dbReference type="EMBL" id="BSFL01000001">
    <property type="protein sequence ID" value="GLK79282.1"/>
    <property type="molecule type" value="Genomic_DNA"/>
</dbReference>
<comment type="caution">
    <text evidence="3">The sequence shown here is derived from an EMBL/GenBank/DDBJ whole genome shotgun (WGS) entry which is preliminary data.</text>
</comment>
<evidence type="ECO:0000313" key="4">
    <source>
        <dbReference type="Proteomes" id="UP001143309"/>
    </source>
</evidence>
<dbReference type="Proteomes" id="UP001143309">
    <property type="component" value="Unassembled WGS sequence"/>
</dbReference>
<accession>A0A9W6JLH1</accession>
<reference evidence="3" key="1">
    <citation type="journal article" date="2014" name="Int. J. Syst. Evol. Microbiol.">
        <title>Complete genome sequence of Corynebacterium casei LMG S-19264T (=DSM 44701T), isolated from a smear-ripened cheese.</title>
        <authorList>
            <consortium name="US DOE Joint Genome Institute (JGI-PGF)"/>
            <person name="Walter F."/>
            <person name="Albersmeier A."/>
            <person name="Kalinowski J."/>
            <person name="Ruckert C."/>
        </authorList>
    </citation>
    <scope>NUCLEOTIDE SEQUENCE</scope>
    <source>
        <strain evidence="3">VKM B-2748</strain>
    </source>
</reference>
<sequence length="124" mass="13810">MTGLAAAPKRLAAFRRGLSAETKAAWLLRLQGWRILAHRYAEGPGEVDLIARRGRTIAFVEVKARGDFDRGVEALTPRQQARIRRGAEAFLARRPAYAGYVVTFDLVLVAPGRLPRRLPNAFGW</sequence>
<dbReference type="InterPro" id="IPR003509">
    <property type="entry name" value="UPF0102_YraN-like"/>
</dbReference>
<dbReference type="InterPro" id="IPR011856">
    <property type="entry name" value="tRNA_endonuc-like_dom_sf"/>
</dbReference>
<dbReference type="HAMAP" id="MF_00048">
    <property type="entry name" value="UPF0102"/>
    <property type="match status" value="1"/>
</dbReference>
<evidence type="ECO:0000256" key="1">
    <source>
        <dbReference type="ARBA" id="ARBA00006738"/>
    </source>
</evidence>
<organism evidence="3 4">
    <name type="scientific">Methylopila turkensis</name>
    <dbReference type="NCBI Taxonomy" id="1437816"/>
    <lineage>
        <taxon>Bacteria</taxon>
        <taxon>Pseudomonadati</taxon>
        <taxon>Pseudomonadota</taxon>
        <taxon>Alphaproteobacteria</taxon>
        <taxon>Hyphomicrobiales</taxon>
        <taxon>Methylopilaceae</taxon>
        <taxon>Methylopila</taxon>
    </lineage>
</organism>
<dbReference type="Pfam" id="PF02021">
    <property type="entry name" value="UPF0102"/>
    <property type="match status" value="1"/>
</dbReference>
<gene>
    <name evidence="3" type="ORF">GCM10008174_10230</name>
</gene>
<dbReference type="PANTHER" id="PTHR34039:SF1">
    <property type="entry name" value="UPF0102 PROTEIN YRAN"/>
    <property type="match status" value="1"/>
</dbReference>
<dbReference type="InterPro" id="IPR011335">
    <property type="entry name" value="Restrct_endonuc-II-like"/>
</dbReference>
<reference evidence="3" key="2">
    <citation type="submission" date="2023-01" db="EMBL/GenBank/DDBJ databases">
        <authorList>
            <person name="Sun Q."/>
            <person name="Evtushenko L."/>
        </authorList>
    </citation>
    <scope>NUCLEOTIDE SEQUENCE</scope>
    <source>
        <strain evidence="3">VKM B-2748</strain>
    </source>
</reference>
<keyword evidence="4" id="KW-1185">Reference proteome</keyword>
<evidence type="ECO:0000313" key="3">
    <source>
        <dbReference type="EMBL" id="GLK79282.1"/>
    </source>
</evidence>
<proteinExistence type="inferred from homology"/>
<name>A0A9W6JLH1_9HYPH</name>
<dbReference type="AlphaFoldDB" id="A0A9W6JLH1"/>
<comment type="similarity">
    <text evidence="1 2">Belongs to the UPF0102 family.</text>
</comment>